<dbReference type="InterPro" id="IPR036188">
    <property type="entry name" value="FAD/NAD-bd_sf"/>
</dbReference>
<evidence type="ECO:0000313" key="8">
    <source>
        <dbReference type="Proteomes" id="UP000028045"/>
    </source>
</evidence>
<dbReference type="GO" id="GO:0051698">
    <property type="term" value="F:saccharopine oxidase activity"/>
    <property type="evidence" value="ECO:0007669"/>
    <property type="project" value="TreeGrafter"/>
</dbReference>
<evidence type="ECO:0000256" key="3">
    <source>
        <dbReference type="ARBA" id="ARBA00022630"/>
    </source>
</evidence>
<name>A0A084B3W5_STACB</name>
<keyword evidence="8" id="KW-1185">Reference proteome</keyword>
<comment type="cofactor">
    <cofactor evidence="1">
        <name>FAD</name>
        <dbReference type="ChEBI" id="CHEBI:57692"/>
    </cofactor>
</comment>
<dbReference type="OrthoDB" id="2219495at2759"/>
<evidence type="ECO:0000256" key="2">
    <source>
        <dbReference type="ARBA" id="ARBA00010989"/>
    </source>
</evidence>
<keyword evidence="5" id="KW-0560">Oxidoreductase</keyword>
<organism evidence="7 8">
    <name type="scientific">Stachybotrys chartarum (strain CBS 109288 / IBT 7711)</name>
    <name type="common">Toxic black mold</name>
    <name type="synonym">Stilbospora chartarum</name>
    <dbReference type="NCBI Taxonomy" id="1280523"/>
    <lineage>
        <taxon>Eukaryota</taxon>
        <taxon>Fungi</taxon>
        <taxon>Dikarya</taxon>
        <taxon>Ascomycota</taxon>
        <taxon>Pezizomycotina</taxon>
        <taxon>Sordariomycetes</taxon>
        <taxon>Hypocreomycetidae</taxon>
        <taxon>Hypocreales</taxon>
        <taxon>Stachybotryaceae</taxon>
        <taxon>Stachybotrys</taxon>
    </lineage>
</organism>
<dbReference type="AlphaFoldDB" id="A0A084B3W5"/>
<keyword evidence="3" id="KW-0285">Flavoprotein</keyword>
<accession>A0A084B3W5</accession>
<evidence type="ECO:0000313" key="7">
    <source>
        <dbReference type="EMBL" id="KEY72244.1"/>
    </source>
</evidence>
<proteinExistence type="inferred from homology"/>
<dbReference type="PANTHER" id="PTHR10961:SF37">
    <property type="entry name" value="FAD DEPENDENT OXIDOREDUCTASE DOMAIN-CONTAINING PROTEIN"/>
    <property type="match status" value="1"/>
</dbReference>
<dbReference type="Gene3D" id="3.50.50.60">
    <property type="entry name" value="FAD/NAD(P)-binding domain"/>
    <property type="match status" value="1"/>
</dbReference>
<dbReference type="GO" id="GO:0050660">
    <property type="term" value="F:flavin adenine dinucleotide binding"/>
    <property type="evidence" value="ECO:0007669"/>
    <property type="project" value="InterPro"/>
</dbReference>
<evidence type="ECO:0000259" key="6">
    <source>
        <dbReference type="Pfam" id="PF01266"/>
    </source>
</evidence>
<dbReference type="Proteomes" id="UP000028045">
    <property type="component" value="Unassembled WGS sequence"/>
</dbReference>
<protein>
    <recommendedName>
        <fullName evidence="6">FAD dependent oxidoreductase domain-containing protein</fullName>
    </recommendedName>
</protein>
<evidence type="ECO:0000256" key="5">
    <source>
        <dbReference type="ARBA" id="ARBA00023002"/>
    </source>
</evidence>
<keyword evidence="4" id="KW-0274">FAD</keyword>
<dbReference type="SUPFAM" id="SSF51905">
    <property type="entry name" value="FAD/NAD(P)-binding domain"/>
    <property type="match status" value="1"/>
</dbReference>
<evidence type="ECO:0000256" key="4">
    <source>
        <dbReference type="ARBA" id="ARBA00022827"/>
    </source>
</evidence>
<dbReference type="InterPro" id="IPR045170">
    <property type="entry name" value="MTOX"/>
</dbReference>
<dbReference type="HOGENOM" id="CLU_007884_0_2_1"/>
<dbReference type="InterPro" id="IPR006076">
    <property type="entry name" value="FAD-dep_OxRdtase"/>
</dbReference>
<dbReference type="EMBL" id="KL648097">
    <property type="protein sequence ID" value="KEY72244.1"/>
    <property type="molecule type" value="Genomic_DNA"/>
</dbReference>
<comment type="similarity">
    <text evidence="2">Belongs to the MSOX/MTOX family.</text>
</comment>
<dbReference type="Gene3D" id="3.30.9.10">
    <property type="entry name" value="D-Amino Acid Oxidase, subunit A, domain 2"/>
    <property type="match status" value="1"/>
</dbReference>
<dbReference type="Pfam" id="PF01266">
    <property type="entry name" value="DAO"/>
    <property type="match status" value="1"/>
</dbReference>
<dbReference type="PANTHER" id="PTHR10961">
    <property type="entry name" value="PEROXISOMAL SARCOSINE OXIDASE"/>
    <property type="match status" value="1"/>
</dbReference>
<reference evidence="7 8" key="1">
    <citation type="journal article" date="2014" name="BMC Genomics">
        <title>Comparative genome sequencing reveals chemotype-specific gene clusters in the toxigenic black mold Stachybotrys.</title>
        <authorList>
            <person name="Semeiks J."/>
            <person name="Borek D."/>
            <person name="Otwinowski Z."/>
            <person name="Grishin N.V."/>
        </authorList>
    </citation>
    <scope>NUCLEOTIDE SEQUENCE [LARGE SCALE GENOMIC DNA]</scope>
    <source>
        <strain evidence="8">CBS 109288 / IBT 7711</strain>
    </source>
</reference>
<feature type="domain" description="FAD dependent oxidoreductase" evidence="6">
    <location>
        <begin position="45"/>
        <end position="425"/>
    </location>
</feature>
<evidence type="ECO:0000256" key="1">
    <source>
        <dbReference type="ARBA" id="ARBA00001974"/>
    </source>
</evidence>
<gene>
    <name evidence="7" type="ORF">S7711_00243</name>
</gene>
<sequence>MFLFGPLPSECRTAKVDSILNWLACSVLLTLSGFMEAPTDMHDSYVIVGAGVFGTSAALHLIREHPDAHVTLIDRGPFPHEAGASWDWNKVVRADYTSLVYMELALEALESWRSDPLFNTFYHQTGIVWADPTDRPRAIIDNYKKLQATEKYRMSNPSETRSLWGGIYSDANYTDVSQILINESSGWAEATKALRQVTRAAVDAGVRYVEADVRQVVFDDAGAATGVRASNGDVLSARHVIVAAGVYTPKLLLDSAPQRSSIHAGPRMIAAGICEGSVILNDEDAEYFSKGPVCVNEVHDVIGGVIPPTPENRLKFYRDQSFANTILHEASQQNVSVPPDQTDYDQWTLSAGMKEEIARTVEGIYGNKSDTWEIIDYRICWDLVTPTQDPIICEHPHAKNLYLATGGSFHSWKFLPTLGKYIAQMIKGTLDPALAKIWAWDREDNGSAHEGLLPTREMRDV</sequence>
<dbReference type="GO" id="GO:0008115">
    <property type="term" value="F:sarcosine oxidase activity"/>
    <property type="evidence" value="ECO:0007669"/>
    <property type="project" value="TreeGrafter"/>
</dbReference>